<evidence type="ECO:0000313" key="2">
    <source>
        <dbReference type="EMBL" id="SDZ24198.1"/>
    </source>
</evidence>
<feature type="region of interest" description="Disordered" evidence="1">
    <location>
        <begin position="71"/>
        <end position="189"/>
    </location>
</feature>
<sequence length="291" mass="32016">MSAPAGSEARKAKCGWLVRRAHDADRLGCVGFGALDDVHPAHPLPGAGSPSGARFQRRHAVRARAVRVRRTLEPALARRRSRRATRTTRLSSGRADPARRSAAVRNPRRHARGGVAERPLRARAHRRPRGPDGPPPTALRRCTGDKNRPRASSTPSRPPIPARSSPCTRPPPTSPTTSPAAPACEGPRERHQILRHRSGSFSRLPLASSAYCCSGLCRHADRRQPCMQRSGVGLEGVRLVDSPRTPRRQAERPRRVPARARAVRSRWARSPCCVKASRWRVAPRGRSRASR</sequence>
<protein>
    <submittedName>
        <fullName evidence="2">Uncharacterized protein</fullName>
    </submittedName>
</protein>
<reference evidence="2 3" key="1">
    <citation type="submission" date="2016-10" db="EMBL/GenBank/DDBJ databases">
        <authorList>
            <person name="de Groot N.N."/>
        </authorList>
    </citation>
    <scope>NUCLEOTIDE SEQUENCE [LARGE SCALE GENOMIC DNA]</scope>
    <source>
        <strain evidence="2 3">CPCC 202699</strain>
    </source>
</reference>
<keyword evidence="3" id="KW-1185">Reference proteome</keyword>
<feature type="compositionally biased region" description="Low complexity" evidence="1">
    <location>
        <begin position="175"/>
        <end position="184"/>
    </location>
</feature>
<dbReference type="AlphaFoldDB" id="A0A1H3RG84"/>
<gene>
    <name evidence="2" type="ORF">SAMN05421504_11148</name>
</gene>
<feature type="compositionally biased region" description="Basic residues" evidence="1">
    <location>
        <begin position="77"/>
        <end position="86"/>
    </location>
</feature>
<name>A0A1H3RG84_9PSEU</name>
<proteinExistence type="predicted"/>
<dbReference type="EMBL" id="FNON01000011">
    <property type="protein sequence ID" value="SDZ24198.1"/>
    <property type="molecule type" value="Genomic_DNA"/>
</dbReference>
<accession>A0A1H3RG84</accession>
<feature type="region of interest" description="Disordered" evidence="1">
    <location>
        <begin position="43"/>
        <end position="62"/>
    </location>
</feature>
<dbReference type="Proteomes" id="UP000199515">
    <property type="component" value="Unassembled WGS sequence"/>
</dbReference>
<organism evidence="2 3">
    <name type="scientific">Amycolatopsis xylanica</name>
    <dbReference type="NCBI Taxonomy" id="589385"/>
    <lineage>
        <taxon>Bacteria</taxon>
        <taxon>Bacillati</taxon>
        <taxon>Actinomycetota</taxon>
        <taxon>Actinomycetes</taxon>
        <taxon>Pseudonocardiales</taxon>
        <taxon>Pseudonocardiaceae</taxon>
        <taxon>Amycolatopsis</taxon>
    </lineage>
</organism>
<evidence type="ECO:0000256" key="1">
    <source>
        <dbReference type="SAM" id="MobiDB-lite"/>
    </source>
</evidence>
<evidence type="ECO:0000313" key="3">
    <source>
        <dbReference type="Proteomes" id="UP000199515"/>
    </source>
</evidence>
<dbReference type="STRING" id="589385.SAMN05421504_11148"/>